<feature type="compositionally biased region" description="Basic residues" evidence="1">
    <location>
        <begin position="1"/>
        <end position="12"/>
    </location>
</feature>
<reference evidence="2 3" key="1">
    <citation type="submission" date="2017-07" db="EMBL/GenBank/DDBJ databases">
        <title>A draft genome sequence of Gluconacetobacter entanii LTH 4560.</title>
        <authorList>
            <person name="Skraban J."/>
            <person name="Cleenwerck I."/>
            <person name="Vandamme P."/>
            <person name="Trcek J."/>
        </authorList>
    </citation>
    <scope>NUCLEOTIDE SEQUENCE [LARGE SCALE GENOMIC DNA]</scope>
    <source>
        <strain evidence="2 3">LTH 4560</strain>
    </source>
</reference>
<proteinExistence type="predicted"/>
<evidence type="ECO:0000256" key="1">
    <source>
        <dbReference type="SAM" id="MobiDB-lite"/>
    </source>
</evidence>
<sequence length="89" mass="9683">MTRTPHPGKTKAQRPVLDEIGCGNNSPSASSATIKALLESGLIRPCGERLVGVGAFRVRIPEFEMTIPAHMQWCQHQAEQFDGEVGELP</sequence>
<dbReference type="Proteomes" id="UP000248301">
    <property type="component" value="Unassembled WGS sequence"/>
</dbReference>
<protein>
    <submittedName>
        <fullName evidence="2">Uncharacterized protein</fullName>
    </submittedName>
</protein>
<dbReference type="AlphaFoldDB" id="A0A318PT51"/>
<evidence type="ECO:0000313" key="2">
    <source>
        <dbReference type="EMBL" id="PYD63600.1"/>
    </source>
</evidence>
<dbReference type="EMBL" id="NKUF01000010">
    <property type="protein sequence ID" value="PYD63600.1"/>
    <property type="molecule type" value="Genomic_DNA"/>
</dbReference>
<comment type="caution">
    <text evidence="2">The sequence shown here is derived from an EMBL/GenBank/DDBJ whole genome shotgun (WGS) entry which is preliminary data.</text>
</comment>
<evidence type="ECO:0000313" key="3">
    <source>
        <dbReference type="Proteomes" id="UP000248301"/>
    </source>
</evidence>
<name>A0A318PT51_9PROT</name>
<accession>A0A318PT51</accession>
<gene>
    <name evidence="2" type="ORF">CFR72_06465</name>
</gene>
<organism evidence="2 3">
    <name type="scientific">Gluconacetobacter entanii</name>
    <dbReference type="NCBI Taxonomy" id="108528"/>
    <lineage>
        <taxon>Bacteria</taxon>
        <taxon>Pseudomonadati</taxon>
        <taxon>Pseudomonadota</taxon>
        <taxon>Alphaproteobacteria</taxon>
        <taxon>Acetobacterales</taxon>
        <taxon>Acetobacteraceae</taxon>
        <taxon>Gluconacetobacter</taxon>
    </lineage>
</organism>
<feature type="region of interest" description="Disordered" evidence="1">
    <location>
        <begin position="1"/>
        <end position="26"/>
    </location>
</feature>
<dbReference type="OrthoDB" id="7999673at2"/>